<evidence type="ECO:0000256" key="7">
    <source>
        <dbReference type="ARBA" id="ARBA00022679"/>
    </source>
</evidence>
<dbReference type="GO" id="GO:0005524">
    <property type="term" value="F:ATP binding"/>
    <property type="evidence" value="ECO:0007669"/>
    <property type="project" value="UniProtKB-UniRule"/>
</dbReference>
<evidence type="ECO:0000256" key="10">
    <source>
        <dbReference type="ARBA" id="ARBA00022840"/>
    </source>
</evidence>
<comment type="pathway">
    <text evidence="2 13">Glycolipid biosynthesis; lipid IV(A) biosynthesis; lipid IV(A) from (3R)-3-hydroxytetradecanoyl-[acyl-carrier-protein] and UDP-N-acetyl-alpha-D-glucosamine: step 6/6.</text>
</comment>
<organism evidence="14 15">
    <name type="scientific">Hymenobacter wooponensis</name>
    <dbReference type="NCBI Taxonomy" id="1525360"/>
    <lineage>
        <taxon>Bacteria</taxon>
        <taxon>Pseudomonadati</taxon>
        <taxon>Bacteroidota</taxon>
        <taxon>Cytophagia</taxon>
        <taxon>Cytophagales</taxon>
        <taxon>Hymenobacteraceae</taxon>
        <taxon>Hymenobacter</taxon>
    </lineage>
</organism>
<dbReference type="PANTHER" id="PTHR42724:SF1">
    <property type="entry name" value="TETRAACYLDISACCHARIDE 4'-KINASE, MITOCHONDRIAL-RELATED"/>
    <property type="match status" value="1"/>
</dbReference>
<dbReference type="EMBL" id="SRKZ01000004">
    <property type="protein sequence ID" value="TGD79309.1"/>
    <property type="molecule type" value="Genomic_DNA"/>
</dbReference>
<evidence type="ECO:0000256" key="9">
    <source>
        <dbReference type="ARBA" id="ARBA00022777"/>
    </source>
</evidence>
<feature type="binding site" evidence="13">
    <location>
        <begin position="66"/>
        <end position="73"/>
    </location>
    <ligand>
        <name>ATP</name>
        <dbReference type="ChEBI" id="CHEBI:30616"/>
    </ligand>
</feature>
<dbReference type="EC" id="2.7.1.130" evidence="3 13"/>
<dbReference type="Proteomes" id="UP000298284">
    <property type="component" value="Unassembled WGS sequence"/>
</dbReference>
<protein>
    <recommendedName>
        <fullName evidence="4 13">Tetraacyldisaccharide 4'-kinase</fullName>
        <ecNumber evidence="3 13">2.7.1.130</ecNumber>
    </recommendedName>
    <alternativeName>
        <fullName evidence="12 13">Lipid A 4'-kinase</fullName>
    </alternativeName>
</protein>
<keyword evidence="8 13" id="KW-0547">Nucleotide-binding</keyword>
<dbReference type="GO" id="GO:0009029">
    <property type="term" value="F:lipid-A 4'-kinase activity"/>
    <property type="evidence" value="ECO:0007669"/>
    <property type="project" value="UniProtKB-UniRule"/>
</dbReference>
<keyword evidence="5 13" id="KW-0444">Lipid biosynthesis</keyword>
<dbReference type="Pfam" id="PF02606">
    <property type="entry name" value="LpxK"/>
    <property type="match status" value="1"/>
</dbReference>
<accession>A0A4Z0MIL4</accession>
<evidence type="ECO:0000256" key="11">
    <source>
        <dbReference type="ARBA" id="ARBA00023098"/>
    </source>
</evidence>
<evidence type="ECO:0000313" key="14">
    <source>
        <dbReference type="EMBL" id="TGD79309.1"/>
    </source>
</evidence>
<keyword evidence="7 13" id="KW-0808">Transferase</keyword>
<comment type="caution">
    <text evidence="14">The sequence shown here is derived from an EMBL/GenBank/DDBJ whole genome shotgun (WGS) entry which is preliminary data.</text>
</comment>
<keyword evidence="15" id="KW-1185">Reference proteome</keyword>
<dbReference type="GO" id="GO:0005886">
    <property type="term" value="C:plasma membrane"/>
    <property type="evidence" value="ECO:0007669"/>
    <property type="project" value="TreeGrafter"/>
</dbReference>
<evidence type="ECO:0000256" key="8">
    <source>
        <dbReference type="ARBA" id="ARBA00022741"/>
    </source>
</evidence>
<evidence type="ECO:0000256" key="1">
    <source>
        <dbReference type="ARBA" id="ARBA00002274"/>
    </source>
</evidence>
<evidence type="ECO:0000256" key="2">
    <source>
        <dbReference type="ARBA" id="ARBA00004870"/>
    </source>
</evidence>
<keyword evidence="9 13" id="KW-0418">Kinase</keyword>
<reference evidence="14 15" key="1">
    <citation type="submission" date="2019-04" db="EMBL/GenBank/DDBJ databases">
        <authorList>
            <person name="Feng G."/>
            <person name="Zhang J."/>
            <person name="Zhu H."/>
        </authorList>
    </citation>
    <scope>NUCLEOTIDE SEQUENCE [LARGE SCALE GENOMIC DNA]</scope>
    <source>
        <strain evidence="14 15">JCM 19491</strain>
    </source>
</reference>
<dbReference type="GO" id="GO:0009244">
    <property type="term" value="P:lipopolysaccharide core region biosynthetic process"/>
    <property type="evidence" value="ECO:0007669"/>
    <property type="project" value="TreeGrafter"/>
</dbReference>
<evidence type="ECO:0000256" key="3">
    <source>
        <dbReference type="ARBA" id="ARBA00012071"/>
    </source>
</evidence>
<comment type="function">
    <text evidence="1 13">Transfers the gamma-phosphate of ATP to the 4'-position of a tetraacyldisaccharide 1-phosphate intermediate (termed DS-1-P) to form tetraacyldisaccharide 1,4'-bis-phosphate (lipid IVA).</text>
</comment>
<comment type="similarity">
    <text evidence="13">Belongs to the LpxK family.</text>
</comment>
<dbReference type="UniPathway" id="UPA00359">
    <property type="reaction ID" value="UER00482"/>
</dbReference>
<evidence type="ECO:0000256" key="4">
    <source>
        <dbReference type="ARBA" id="ARBA00016436"/>
    </source>
</evidence>
<evidence type="ECO:0000256" key="6">
    <source>
        <dbReference type="ARBA" id="ARBA00022556"/>
    </source>
</evidence>
<gene>
    <name evidence="13 14" type="primary">lpxK</name>
    <name evidence="14" type="ORF">EU557_13790</name>
</gene>
<evidence type="ECO:0000256" key="5">
    <source>
        <dbReference type="ARBA" id="ARBA00022516"/>
    </source>
</evidence>
<dbReference type="SUPFAM" id="SSF52540">
    <property type="entry name" value="P-loop containing nucleoside triphosphate hydrolases"/>
    <property type="match status" value="1"/>
</dbReference>
<keyword evidence="6 13" id="KW-0441">Lipid A biosynthesis</keyword>
<dbReference type="PANTHER" id="PTHR42724">
    <property type="entry name" value="TETRAACYLDISACCHARIDE 4'-KINASE"/>
    <property type="match status" value="1"/>
</dbReference>
<evidence type="ECO:0000313" key="15">
    <source>
        <dbReference type="Proteomes" id="UP000298284"/>
    </source>
</evidence>
<dbReference type="GO" id="GO:0009245">
    <property type="term" value="P:lipid A biosynthetic process"/>
    <property type="evidence" value="ECO:0007669"/>
    <property type="project" value="UniProtKB-UniRule"/>
</dbReference>
<dbReference type="NCBIfam" id="TIGR00682">
    <property type="entry name" value="lpxK"/>
    <property type="match status" value="1"/>
</dbReference>
<sequence>MLCVTRYFCASSTSPPPVPSLLTVLLLPLSWLYAGVMAVRNMLYRSGLNPSVSFPEVPVLNVGNLRVGGTGKTPHVAHLITALQQLGQSPAMLSRGYGRRTRGYRFATATDTAATIGDEPLQQFQQFKGTVPVAVCEDRVVGIRQLLSEAPATSVVVLDDAYQHRRVQPSFNILLTEQERPFYEDWVLPAGRLRESRAGAVRADLVIVTKCDPLLSEARRQDITRRIRSYAKPTVPVLFSTYVYGTPVAIGASPQPTGPEVLLLTGIAQPEPLRQYLETAGYRVVHHARFADHHAFTEAEIAAVAAQLAPGQSVFTTQKDAARLLEPALAAVVVQVPVFYLPIDVRFLADGDARLLELLMPYFQPHAVV</sequence>
<keyword evidence="10 13" id="KW-0067">ATP-binding</keyword>
<dbReference type="OrthoDB" id="9766423at2"/>
<dbReference type="AlphaFoldDB" id="A0A4Z0MIL4"/>
<dbReference type="InterPro" id="IPR027417">
    <property type="entry name" value="P-loop_NTPase"/>
</dbReference>
<comment type="catalytic activity">
    <reaction evidence="13">
        <text>a lipid A disaccharide + ATP = a lipid IVA + ADP + H(+)</text>
        <dbReference type="Rhea" id="RHEA:67840"/>
        <dbReference type="ChEBI" id="CHEBI:15378"/>
        <dbReference type="ChEBI" id="CHEBI:30616"/>
        <dbReference type="ChEBI" id="CHEBI:176343"/>
        <dbReference type="ChEBI" id="CHEBI:176425"/>
        <dbReference type="ChEBI" id="CHEBI:456216"/>
        <dbReference type="EC" id="2.7.1.130"/>
    </reaction>
</comment>
<keyword evidence="11 13" id="KW-0443">Lipid metabolism</keyword>
<evidence type="ECO:0000256" key="13">
    <source>
        <dbReference type="HAMAP-Rule" id="MF_00409"/>
    </source>
</evidence>
<dbReference type="HAMAP" id="MF_00409">
    <property type="entry name" value="LpxK"/>
    <property type="match status" value="1"/>
</dbReference>
<proteinExistence type="inferred from homology"/>
<dbReference type="InterPro" id="IPR003758">
    <property type="entry name" value="LpxK"/>
</dbReference>
<name>A0A4Z0MIL4_9BACT</name>
<evidence type="ECO:0000256" key="12">
    <source>
        <dbReference type="ARBA" id="ARBA00029757"/>
    </source>
</evidence>